<feature type="compositionally biased region" description="Basic residues" evidence="1">
    <location>
        <begin position="102"/>
        <end position="112"/>
    </location>
</feature>
<dbReference type="Gramene" id="AET6Gv20120100.1">
    <property type="protein sequence ID" value="AET6Gv20120100.1"/>
    <property type="gene ID" value="AET6Gv20120100"/>
</dbReference>
<keyword evidence="3" id="KW-1185">Reference proteome</keyword>
<organism evidence="2 3">
    <name type="scientific">Aegilops tauschii subsp. strangulata</name>
    <name type="common">Goatgrass</name>
    <dbReference type="NCBI Taxonomy" id="200361"/>
    <lineage>
        <taxon>Eukaryota</taxon>
        <taxon>Viridiplantae</taxon>
        <taxon>Streptophyta</taxon>
        <taxon>Embryophyta</taxon>
        <taxon>Tracheophyta</taxon>
        <taxon>Spermatophyta</taxon>
        <taxon>Magnoliopsida</taxon>
        <taxon>Liliopsida</taxon>
        <taxon>Poales</taxon>
        <taxon>Poaceae</taxon>
        <taxon>BOP clade</taxon>
        <taxon>Pooideae</taxon>
        <taxon>Triticodae</taxon>
        <taxon>Triticeae</taxon>
        <taxon>Triticinae</taxon>
        <taxon>Aegilops</taxon>
    </lineage>
</organism>
<feature type="compositionally biased region" description="Basic and acidic residues" evidence="1">
    <location>
        <begin position="26"/>
        <end position="35"/>
    </location>
</feature>
<reference evidence="3" key="1">
    <citation type="journal article" date="2014" name="Science">
        <title>Ancient hybridizations among the ancestral genomes of bread wheat.</title>
        <authorList>
            <consortium name="International Wheat Genome Sequencing Consortium,"/>
            <person name="Marcussen T."/>
            <person name="Sandve S.R."/>
            <person name="Heier L."/>
            <person name="Spannagl M."/>
            <person name="Pfeifer M."/>
            <person name="Jakobsen K.S."/>
            <person name="Wulff B.B."/>
            <person name="Steuernagel B."/>
            <person name="Mayer K.F."/>
            <person name="Olsen O.A."/>
        </authorList>
    </citation>
    <scope>NUCLEOTIDE SEQUENCE [LARGE SCALE GENOMIC DNA]</scope>
    <source>
        <strain evidence="3">cv. AL8/78</strain>
    </source>
</reference>
<dbReference type="Gramene" id="AET6Gv20120100.2">
    <property type="protein sequence ID" value="AET6Gv20120100.2"/>
    <property type="gene ID" value="AET6Gv20120100"/>
</dbReference>
<evidence type="ECO:0000313" key="3">
    <source>
        <dbReference type="Proteomes" id="UP000015105"/>
    </source>
</evidence>
<protein>
    <submittedName>
        <fullName evidence="2">Uncharacterized protein</fullName>
    </submittedName>
</protein>
<dbReference type="EnsemblPlants" id="AET6Gv20120100.2">
    <property type="protein sequence ID" value="AET6Gv20120100.2"/>
    <property type="gene ID" value="AET6Gv20120100"/>
</dbReference>
<feature type="compositionally biased region" description="Basic residues" evidence="1">
    <location>
        <begin position="84"/>
        <end position="94"/>
    </location>
</feature>
<evidence type="ECO:0000256" key="1">
    <source>
        <dbReference type="SAM" id="MobiDB-lite"/>
    </source>
</evidence>
<proteinExistence type="predicted"/>
<reference evidence="2" key="4">
    <citation type="submission" date="2019-03" db="UniProtKB">
        <authorList>
            <consortium name="EnsemblPlants"/>
        </authorList>
    </citation>
    <scope>IDENTIFICATION</scope>
</reference>
<accession>A0A453MWH2</accession>
<evidence type="ECO:0000313" key="2">
    <source>
        <dbReference type="EnsemblPlants" id="AET6Gv20120100.1"/>
    </source>
</evidence>
<reference evidence="2" key="3">
    <citation type="journal article" date="2017" name="Nature">
        <title>Genome sequence of the progenitor of the wheat D genome Aegilops tauschii.</title>
        <authorList>
            <person name="Luo M.C."/>
            <person name="Gu Y.Q."/>
            <person name="Puiu D."/>
            <person name="Wang H."/>
            <person name="Twardziok S.O."/>
            <person name="Deal K.R."/>
            <person name="Huo N."/>
            <person name="Zhu T."/>
            <person name="Wang L."/>
            <person name="Wang Y."/>
            <person name="McGuire P.E."/>
            <person name="Liu S."/>
            <person name="Long H."/>
            <person name="Ramasamy R.K."/>
            <person name="Rodriguez J.C."/>
            <person name="Van S.L."/>
            <person name="Yuan L."/>
            <person name="Wang Z."/>
            <person name="Xia Z."/>
            <person name="Xiao L."/>
            <person name="Anderson O.D."/>
            <person name="Ouyang S."/>
            <person name="Liang Y."/>
            <person name="Zimin A.V."/>
            <person name="Pertea G."/>
            <person name="Qi P."/>
            <person name="Bennetzen J.L."/>
            <person name="Dai X."/>
            <person name="Dawson M.W."/>
            <person name="Muller H.G."/>
            <person name="Kugler K."/>
            <person name="Rivarola-Duarte L."/>
            <person name="Spannagl M."/>
            <person name="Mayer K.F.X."/>
            <person name="Lu F.H."/>
            <person name="Bevan M.W."/>
            <person name="Leroy P."/>
            <person name="Li P."/>
            <person name="You F.M."/>
            <person name="Sun Q."/>
            <person name="Liu Z."/>
            <person name="Lyons E."/>
            <person name="Wicker T."/>
            <person name="Salzberg S.L."/>
            <person name="Devos K.M."/>
            <person name="Dvorak J."/>
        </authorList>
    </citation>
    <scope>NUCLEOTIDE SEQUENCE [LARGE SCALE GENOMIC DNA]</scope>
    <source>
        <strain evidence="2">cv. AL8/78</strain>
    </source>
</reference>
<feature type="region of interest" description="Disordered" evidence="1">
    <location>
        <begin position="23"/>
        <end position="51"/>
    </location>
</feature>
<dbReference type="AlphaFoldDB" id="A0A453MWH2"/>
<sequence>MLTTHTWIGRASARRAQLGCAARPAGLDDGKHDGGQQRPPSTQLKPGRAHRRVCQEAAEPARPHGALRRAHHRLLAVPELPRPHLQRHQHRPGVRHAAPAHLPRRGPQRRHQPGAVRRADAARLRQRILPQPGRQARPAALGPGALQRRLPGRAGQPVRRQPGALRVRLRDGDDQDGEPRPAHRSRHPDQAQLQGCQQLISSTSSIGSHRVNV</sequence>
<feature type="region of interest" description="Disordered" evidence="1">
    <location>
        <begin position="77"/>
        <end position="192"/>
    </location>
</feature>
<reference evidence="3" key="2">
    <citation type="journal article" date="2017" name="Nat. Plants">
        <title>The Aegilops tauschii genome reveals multiple impacts of transposons.</title>
        <authorList>
            <person name="Zhao G."/>
            <person name="Zou C."/>
            <person name="Li K."/>
            <person name="Wang K."/>
            <person name="Li T."/>
            <person name="Gao L."/>
            <person name="Zhang X."/>
            <person name="Wang H."/>
            <person name="Yang Z."/>
            <person name="Liu X."/>
            <person name="Jiang W."/>
            <person name="Mao L."/>
            <person name="Kong X."/>
            <person name="Jiao Y."/>
            <person name="Jia J."/>
        </authorList>
    </citation>
    <scope>NUCLEOTIDE SEQUENCE [LARGE SCALE GENOMIC DNA]</scope>
    <source>
        <strain evidence="3">cv. AL8/78</strain>
    </source>
</reference>
<feature type="compositionally biased region" description="Basic and acidic residues" evidence="1">
    <location>
        <begin position="168"/>
        <end position="181"/>
    </location>
</feature>
<dbReference type="EnsemblPlants" id="AET6Gv20120100.1">
    <property type="protein sequence ID" value="AET6Gv20120100.1"/>
    <property type="gene ID" value="AET6Gv20120100"/>
</dbReference>
<name>A0A453MWH2_AEGTS</name>
<reference evidence="2" key="5">
    <citation type="journal article" date="2021" name="G3 (Bethesda)">
        <title>Aegilops tauschii genome assembly Aet v5.0 features greater sequence contiguity and improved annotation.</title>
        <authorList>
            <person name="Wang L."/>
            <person name="Zhu T."/>
            <person name="Rodriguez J.C."/>
            <person name="Deal K.R."/>
            <person name="Dubcovsky J."/>
            <person name="McGuire P.E."/>
            <person name="Lux T."/>
            <person name="Spannagl M."/>
            <person name="Mayer K.F.X."/>
            <person name="Baldrich P."/>
            <person name="Meyers B.C."/>
            <person name="Huo N."/>
            <person name="Gu Y.Q."/>
            <person name="Zhou H."/>
            <person name="Devos K.M."/>
            <person name="Bennetzen J.L."/>
            <person name="Unver T."/>
            <person name="Budak H."/>
            <person name="Gulick P.J."/>
            <person name="Galiba G."/>
            <person name="Kalapos B."/>
            <person name="Nelson D.R."/>
            <person name="Li P."/>
            <person name="You F.M."/>
            <person name="Luo M.C."/>
            <person name="Dvorak J."/>
        </authorList>
    </citation>
    <scope>NUCLEOTIDE SEQUENCE [LARGE SCALE GENOMIC DNA]</scope>
    <source>
        <strain evidence="2">cv. AL8/78</strain>
    </source>
</reference>
<dbReference type="Proteomes" id="UP000015105">
    <property type="component" value="Chromosome 6D"/>
</dbReference>